<keyword evidence="5" id="KW-0456">Lyase</keyword>
<dbReference type="AlphaFoldDB" id="A0AAD3NQQ7"/>
<evidence type="ECO:0000313" key="9">
    <source>
        <dbReference type="EMBL" id="GLJ56955.1"/>
    </source>
</evidence>
<evidence type="ECO:0000259" key="8">
    <source>
        <dbReference type="Pfam" id="PF03936"/>
    </source>
</evidence>
<dbReference type="PANTHER" id="PTHR31739:SF25">
    <property type="entry name" value="(E,E)-GERANYLLINALOOL SYNTHASE"/>
    <property type="match status" value="1"/>
</dbReference>
<dbReference type="InterPro" id="IPR008949">
    <property type="entry name" value="Isoprenoid_synthase_dom_sf"/>
</dbReference>
<dbReference type="InterPro" id="IPR036965">
    <property type="entry name" value="Terpene_synth_N_sf"/>
</dbReference>
<dbReference type="GO" id="GO:0000287">
    <property type="term" value="F:magnesium ion binding"/>
    <property type="evidence" value="ECO:0007669"/>
    <property type="project" value="InterPro"/>
</dbReference>
<comment type="cofactor">
    <cofactor evidence="2">
        <name>Mg(2+)</name>
        <dbReference type="ChEBI" id="CHEBI:18420"/>
    </cofactor>
</comment>
<comment type="caution">
    <text evidence="9">The sequence shown here is derived from an EMBL/GenBank/DDBJ whole genome shotgun (WGS) entry which is preliminary data.</text>
</comment>
<evidence type="ECO:0000256" key="4">
    <source>
        <dbReference type="ARBA" id="ARBA00022842"/>
    </source>
</evidence>
<evidence type="ECO:0000256" key="5">
    <source>
        <dbReference type="ARBA" id="ARBA00023239"/>
    </source>
</evidence>
<keyword evidence="4" id="KW-0460">Magnesium</keyword>
<proteinExistence type="inferred from homology"/>
<dbReference type="Proteomes" id="UP001234787">
    <property type="component" value="Unassembled WGS sequence"/>
</dbReference>
<dbReference type="GO" id="GO:0010597">
    <property type="term" value="P:green leaf volatile biosynthetic process"/>
    <property type="evidence" value="ECO:0007669"/>
    <property type="project" value="UniProtKB-ARBA"/>
</dbReference>
<feature type="domain" description="Terpene synthase N-terminal" evidence="7">
    <location>
        <begin position="269"/>
        <end position="472"/>
    </location>
</feature>
<evidence type="ECO:0000256" key="3">
    <source>
        <dbReference type="ARBA" id="ARBA00022723"/>
    </source>
</evidence>
<name>A0AAD3NQQ7_CRYJA</name>
<dbReference type="InterPro" id="IPR008930">
    <property type="entry name" value="Terpenoid_cyclase/PrenylTrfase"/>
</dbReference>
<evidence type="ECO:0000256" key="6">
    <source>
        <dbReference type="ARBA" id="ARBA00038405"/>
    </source>
</evidence>
<keyword evidence="3" id="KW-0479">Metal-binding</keyword>
<dbReference type="SUPFAM" id="SSF48239">
    <property type="entry name" value="Terpenoid cyclases/Protein prenyltransferases"/>
    <property type="match status" value="2"/>
</dbReference>
<evidence type="ECO:0000259" key="7">
    <source>
        <dbReference type="Pfam" id="PF01397"/>
    </source>
</evidence>
<accession>A0AAD3NQQ7</accession>
<dbReference type="InterPro" id="IPR005630">
    <property type="entry name" value="Terpene_synthase_metal-bd"/>
</dbReference>
<evidence type="ECO:0000313" key="10">
    <source>
        <dbReference type="Proteomes" id="UP001234787"/>
    </source>
</evidence>
<dbReference type="Gene3D" id="1.50.10.160">
    <property type="match status" value="1"/>
</dbReference>
<organism evidence="9 10">
    <name type="scientific">Cryptomeria japonica</name>
    <name type="common">Japanese cedar</name>
    <name type="synonym">Cupressus japonica</name>
    <dbReference type="NCBI Taxonomy" id="3369"/>
    <lineage>
        <taxon>Eukaryota</taxon>
        <taxon>Viridiplantae</taxon>
        <taxon>Streptophyta</taxon>
        <taxon>Embryophyta</taxon>
        <taxon>Tracheophyta</taxon>
        <taxon>Spermatophyta</taxon>
        <taxon>Pinopsida</taxon>
        <taxon>Pinidae</taxon>
        <taxon>Conifers II</taxon>
        <taxon>Cupressales</taxon>
        <taxon>Cupressaceae</taxon>
        <taxon>Cryptomeria</taxon>
    </lineage>
</organism>
<dbReference type="SUPFAM" id="SSF48576">
    <property type="entry name" value="Terpenoid synthases"/>
    <property type="match status" value="1"/>
</dbReference>
<dbReference type="GO" id="GO:0010333">
    <property type="term" value="F:terpene synthase activity"/>
    <property type="evidence" value="ECO:0007669"/>
    <property type="project" value="InterPro"/>
</dbReference>
<evidence type="ECO:0000256" key="2">
    <source>
        <dbReference type="ARBA" id="ARBA00001946"/>
    </source>
</evidence>
<dbReference type="PANTHER" id="PTHR31739">
    <property type="entry name" value="ENT-COPALYL DIPHOSPHATE SYNTHASE, CHLOROPLASTIC"/>
    <property type="match status" value="1"/>
</dbReference>
<comment type="similarity">
    <text evidence="6">Belongs to the terpene synthase family. Tpsa subfamily.</text>
</comment>
<feature type="domain" description="Terpene synthase metal-binding" evidence="8">
    <location>
        <begin position="545"/>
        <end position="635"/>
    </location>
</feature>
<dbReference type="Gene3D" id="1.10.600.10">
    <property type="entry name" value="Farnesyl Diphosphate Synthase"/>
    <property type="match status" value="1"/>
</dbReference>
<dbReference type="Pfam" id="PF03936">
    <property type="entry name" value="Terpene_synth_C"/>
    <property type="match status" value="1"/>
</dbReference>
<sequence length="637" mass="73147">MAKLSIHSVSKRNALVLNKAFKQRSGYHRPQRSVYYRPQRSVSYIPPATLPVRAMTLISDNVKSSVPRRTANYHSDVWNDDVIQSLKTPYHQDSSYQKRADNLVVKIKEMFKGLEDGDMSPSAYDTAWVAMVPAKDSSHTPQFPQAIKWLIQHQLQDGSWGLHSIFMLCDRLLSTLTSVVALLSWNTGHPNVKKGVHFIAEHLKSLEDEDDLPPDFEIIFPALMKKAESLGLNLLYDTSLVKKRATVLTDISMERGMLNALEGLEEIIDWEKIMMVQSKDGSFLSSPASTACVLINTGDEKCFSFLNNLMDKFSGCVPCLYPIDLLERLSLVDNIERLGIGRHFEEEIKVALDYIYGYWSEKGIGWGRDSLFADLNTTALGLRTLRIHGYNVSPEVLNNFKDENGCFFSCSGQRHIEHRSIVNLFRASDLAFPGENIMDEARLFASNYLKESLKTNNILGDEKFFKEIEYALEYSWHLSISILEARSYIEAYDDNHACLRKTLFKMSCVHNSCCMELAKLYFNIEQSLHQTELKLLSSWWKKSRMTEIDFARQRIVETYFSVGTFEPEYSLCRISFTKIGSLVLVMDDIYDTYGTMEELIIFREAIKRCDTSLVEELPDYMKICFKAWYEVVNETNM</sequence>
<protein>
    <submittedName>
        <fullName evidence="9">Uncharacterized protein</fullName>
    </submittedName>
</protein>
<gene>
    <name evidence="9" type="ORF">SUGI_1276230</name>
</gene>
<dbReference type="InterPro" id="IPR001906">
    <property type="entry name" value="Terpene_synth_N"/>
</dbReference>
<dbReference type="Gene3D" id="1.50.10.130">
    <property type="entry name" value="Terpene synthase, N-terminal domain"/>
    <property type="match status" value="1"/>
</dbReference>
<comment type="cofactor">
    <cofactor evidence="1">
        <name>Mn(2+)</name>
        <dbReference type="ChEBI" id="CHEBI:29035"/>
    </cofactor>
</comment>
<dbReference type="FunFam" id="1.50.10.130:FF:000002">
    <property type="entry name" value="Ent-copalyl diphosphate synthase, chloroplastic"/>
    <property type="match status" value="1"/>
</dbReference>
<evidence type="ECO:0000256" key="1">
    <source>
        <dbReference type="ARBA" id="ARBA00001936"/>
    </source>
</evidence>
<dbReference type="Pfam" id="PF01397">
    <property type="entry name" value="Terpene_synth"/>
    <property type="match status" value="1"/>
</dbReference>
<reference evidence="9" key="1">
    <citation type="submission" date="2022-12" db="EMBL/GenBank/DDBJ databases">
        <title>Chromosome-Level Genome Assembly of Japanese Cedar (Cryptomeriajaponica D. Don).</title>
        <authorList>
            <person name="Fujino T."/>
            <person name="Yamaguchi K."/>
            <person name="Yokoyama T."/>
            <person name="Hamanaka T."/>
            <person name="Harazono Y."/>
            <person name="Kamada H."/>
            <person name="Kobayashi W."/>
            <person name="Ujino-Ihara T."/>
            <person name="Uchiyama K."/>
            <person name="Matsumoto A."/>
            <person name="Izuno A."/>
            <person name="Tsumura Y."/>
            <person name="Toyoda A."/>
            <person name="Shigenobu S."/>
            <person name="Moriguchi Y."/>
            <person name="Ueno S."/>
            <person name="Kasahara M."/>
        </authorList>
    </citation>
    <scope>NUCLEOTIDE SEQUENCE</scope>
</reference>
<dbReference type="SFLD" id="SFLDG01014">
    <property type="entry name" value="Terpene_Cyclase_Like_1_N-term"/>
    <property type="match status" value="1"/>
</dbReference>
<dbReference type="EMBL" id="BSEH01000060">
    <property type="protein sequence ID" value="GLJ56955.1"/>
    <property type="molecule type" value="Genomic_DNA"/>
</dbReference>
<dbReference type="InterPro" id="IPR050148">
    <property type="entry name" value="Terpene_synthase-like"/>
</dbReference>
<dbReference type="GO" id="GO:0016102">
    <property type="term" value="P:diterpenoid biosynthetic process"/>
    <property type="evidence" value="ECO:0007669"/>
    <property type="project" value="TreeGrafter"/>
</dbReference>
<keyword evidence="10" id="KW-1185">Reference proteome</keyword>